<protein>
    <submittedName>
        <fullName evidence="1">Uncharacterized protein</fullName>
    </submittedName>
</protein>
<comment type="caution">
    <text evidence="1">The sequence shown here is derived from an EMBL/GenBank/DDBJ whole genome shotgun (WGS) entry which is preliminary data.</text>
</comment>
<evidence type="ECO:0000313" key="1">
    <source>
        <dbReference type="EMBL" id="KAJ1361942.1"/>
    </source>
</evidence>
<evidence type="ECO:0000313" key="2">
    <source>
        <dbReference type="Proteomes" id="UP001196413"/>
    </source>
</evidence>
<reference evidence="1" key="1">
    <citation type="submission" date="2021-06" db="EMBL/GenBank/DDBJ databases">
        <title>Parelaphostrongylus tenuis whole genome reference sequence.</title>
        <authorList>
            <person name="Garwood T.J."/>
            <person name="Larsen P.A."/>
            <person name="Fountain-Jones N.M."/>
            <person name="Garbe J.R."/>
            <person name="Macchietto M.G."/>
            <person name="Kania S.A."/>
            <person name="Gerhold R.W."/>
            <person name="Richards J.E."/>
            <person name="Wolf T.M."/>
        </authorList>
    </citation>
    <scope>NUCLEOTIDE SEQUENCE</scope>
    <source>
        <strain evidence="1">MNPRO001-30</strain>
        <tissue evidence="1">Meninges</tissue>
    </source>
</reference>
<name>A0AAD5N544_PARTN</name>
<dbReference type="AlphaFoldDB" id="A0AAD5N544"/>
<organism evidence="1 2">
    <name type="scientific">Parelaphostrongylus tenuis</name>
    <name type="common">Meningeal worm</name>
    <dbReference type="NCBI Taxonomy" id="148309"/>
    <lineage>
        <taxon>Eukaryota</taxon>
        <taxon>Metazoa</taxon>
        <taxon>Ecdysozoa</taxon>
        <taxon>Nematoda</taxon>
        <taxon>Chromadorea</taxon>
        <taxon>Rhabditida</taxon>
        <taxon>Rhabditina</taxon>
        <taxon>Rhabditomorpha</taxon>
        <taxon>Strongyloidea</taxon>
        <taxon>Metastrongylidae</taxon>
        <taxon>Parelaphostrongylus</taxon>
    </lineage>
</organism>
<dbReference type="EMBL" id="JAHQIW010004318">
    <property type="protein sequence ID" value="KAJ1361942.1"/>
    <property type="molecule type" value="Genomic_DNA"/>
</dbReference>
<keyword evidence="2" id="KW-1185">Reference proteome</keyword>
<dbReference type="Proteomes" id="UP001196413">
    <property type="component" value="Unassembled WGS sequence"/>
</dbReference>
<accession>A0AAD5N544</accession>
<gene>
    <name evidence="1" type="ORF">KIN20_021330</name>
</gene>
<sequence length="158" mass="18124">MVTSTATWSVHKMSTSRRHLGIYEKWYFHFSQAQQRCATESSRTRGPTPLIAVEGDLTLVGHLLSIDSFTRTKFHARGVKTLHTIVRVVEDIITRMFDLCNDSRWPCVRLMLLYSQSIVVPKCRRRMHGRLSKCGTRIKLPAGAFQISTFLFVPLLSK</sequence>
<proteinExistence type="predicted"/>